<keyword evidence="9" id="KW-1185">Reference proteome</keyword>
<feature type="domain" description="DHFR" evidence="7">
    <location>
        <begin position="1"/>
        <end position="153"/>
    </location>
</feature>
<dbReference type="OrthoDB" id="9804315at2"/>
<dbReference type="GO" id="GO:0006730">
    <property type="term" value="P:one-carbon metabolic process"/>
    <property type="evidence" value="ECO:0007669"/>
    <property type="project" value="UniProtKB-KW"/>
</dbReference>
<evidence type="ECO:0000313" key="8">
    <source>
        <dbReference type="EMBL" id="TWT26699.1"/>
    </source>
</evidence>
<dbReference type="GO" id="GO:0005829">
    <property type="term" value="C:cytosol"/>
    <property type="evidence" value="ECO:0007669"/>
    <property type="project" value="TreeGrafter"/>
</dbReference>
<dbReference type="InterPro" id="IPR012259">
    <property type="entry name" value="DHFR"/>
</dbReference>
<dbReference type="SUPFAM" id="SSF53597">
    <property type="entry name" value="Dihydrofolate reductase-like"/>
    <property type="match status" value="1"/>
</dbReference>
<accession>A0A5C5ULH9</accession>
<dbReference type="GO" id="GO:0046452">
    <property type="term" value="P:dihydrofolate metabolic process"/>
    <property type="evidence" value="ECO:0007669"/>
    <property type="project" value="TreeGrafter"/>
</dbReference>
<evidence type="ECO:0000313" key="9">
    <source>
        <dbReference type="Proteomes" id="UP000320791"/>
    </source>
</evidence>
<dbReference type="Pfam" id="PF00186">
    <property type="entry name" value="DHFR_1"/>
    <property type="match status" value="1"/>
</dbReference>
<dbReference type="PANTHER" id="PTHR48069:SF3">
    <property type="entry name" value="DIHYDROFOLATE REDUCTASE"/>
    <property type="match status" value="1"/>
</dbReference>
<comment type="caution">
    <text evidence="8">The sequence shown here is derived from an EMBL/GenBank/DDBJ whole genome shotgun (WGS) entry which is preliminary data.</text>
</comment>
<organism evidence="8 9">
    <name type="scientific">Corynebacterium canis</name>
    <dbReference type="NCBI Taxonomy" id="679663"/>
    <lineage>
        <taxon>Bacteria</taxon>
        <taxon>Bacillati</taxon>
        <taxon>Actinomycetota</taxon>
        <taxon>Actinomycetes</taxon>
        <taxon>Mycobacteriales</taxon>
        <taxon>Corynebacteriaceae</taxon>
        <taxon>Corynebacterium</taxon>
    </lineage>
</organism>
<dbReference type="InterPro" id="IPR001796">
    <property type="entry name" value="DHFR_dom"/>
</dbReference>
<dbReference type="CDD" id="cd00209">
    <property type="entry name" value="DHFR"/>
    <property type="match status" value="1"/>
</dbReference>
<evidence type="ECO:0000259" key="7">
    <source>
        <dbReference type="PROSITE" id="PS51330"/>
    </source>
</evidence>
<keyword evidence="5" id="KW-0521">NADP</keyword>
<dbReference type="UniPathway" id="UPA00077">
    <property type="reaction ID" value="UER00158"/>
</dbReference>
<comment type="pathway">
    <text evidence="1">Cofactor biosynthesis; tetrahydrofolate biosynthesis; 5,6,7,8-tetrahydrofolate from 7,8-dihydrofolate: step 1/1.</text>
</comment>
<dbReference type="GO" id="GO:0046654">
    <property type="term" value="P:tetrahydrofolate biosynthetic process"/>
    <property type="evidence" value="ECO:0007669"/>
    <property type="project" value="UniProtKB-UniPathway"/>
</dbReference>
<dbReference type="RefSeq" id="WP_146323975.1">
    <property type="nucleotide sequence ID" value="NZ_BAABLR010000007.1"/>
</dbReference>
<evidence type="ECO:0000256" key="2">
    <source>
        <dbReference type="ARBA" id="ARBA00009539"/>
    </source>
</evidence>
<protein>
    <recommendedName>
        <fullName evidence="3">dihydrofolate reductase</fullName>
        <ecNumber evidence="3">1.5.1.3</ecNumber>
    </recommendedName>
</protein>
<dbReference type="PANTHER" id="PTHR48069">
    <property type="entry name" value="DIHYDROFOLATE REDUCTASE"/>
    <property type="match status" value="1"/>
</dbReference>
<dbReference type="GO" id="GO:0004146">
    <property type="term" value="F:dihydrofolate reductase activity"/>
    <property type="evidence" value="ECO:0007669"/>
    <property type="project" value="UniProtKB-EC"/>
</dbReference>
<comment type="similarity">
    <text evidence="2">Belongs to the dihydrofolate reductase family.</text>
</comment>
<evidence type="ECO:0000256" key="3">
    <source>
        <dbReference type="ARBA" id="ARBA00012856"/>
    </source>
</evidence>
<dbReference type="PROSITE" id="PS51330">
    <property type="entry name" value="DHFR_2"/>
    <property type="match status" value="1"/>
</dbReference>
<dbReference type="EMBL" id="VOHM01000007">
    <property type="protein sequence ID" value="TWT26699.1"/>
    <property type="molecule type" value="Genomic_DNA"/>
</dbReference>
<dbReference type="Gene3D" id="3.40.430.10">
    <property type="entry name" value="Dihydrofolate Reductase, subunit A"/>
    <property type="match status" value="1"/>
</dbReference>
<dbReference type="EC" id="1.5.1.3" evidence="3"/>
<evidence type="ECO:0000256" key="4">
    <source>
        <dbReference type="ARBA" id="ARBA00022563"/>
    </source>
</evidence>
<dbReference type="PRINTS" id="PR00070">
    <property type="entry name" value="DHFR"/>
</dbReference>
<dbReference type="GO" id="GO:0050661">
    <property type="term" value="F:NADP binding"/>
    <property type="evidence" value="ECO:0007669"/>
    <property type="project" value="InterPro"/>
</dbReference>
<reference evidence="8 9" key="1">
    <citation type="submission" date="2019-08" db="EMBL/GenBank/DDBJ databases">
        <authorList>
            <person name="Lei W."/>
        </authorList>
    </citation>
    <scope>NUCLEOTIDE SEQUENCE [LARGE SCALE GENOMIC DNA]</scope>
    <source>
        <strain evidence="8 9">CCUG 58627</strain>
    </source>
</reference>
<gene>
    <name evidence="8" type="ORF">FRX94_04710</name>
</gene>
<dbReference type="InterPro" id="IPR024072">
    <property type="entry name" value="DHFR-like_dom_sf"/>
</dbReference>
<dbReference type="Proteomes" id="UP000320791">
    <property type="component" value="Unassembled WGS sequence"/>
</dbReference>
<name>A0A5C5ULH9_9CORY</name>
<evidence type="ECO:0000256" key="6">
    <source>
        <dbReference type="ARBA" id="ARBA00023002"/>
    </source>
</evidence>
<dbReference type="GO" id="GO:0046655">
    <property type="term" value="P:folic acid metabolic process"/>
    <property type="evidence" value="ECO:0007669"/>
    <property type="project" value="TreeGrafter"/>
</dbReference>
<sequence>MLRAIWAENLDGVIGDGTRMFWHVPEDLAHFKRLTSGFPVIMGRRTWESLPKRPLPGRDNIVLSTRSPGTWSAGATVVTQCPEHGWIIGGGEVYAATLPLVHSIERTLIDVATPAGARTVHAPNLPEDFECVAESGWLESQTGVRYRFQTWKRPESFSGAGR</sequence>
<dbReference type="AlphaFoldDB" id="A0A5C5ULH9"/>
<keyword evidence="6" id="KW-0560">Oxidoreductase</keyword>
<evidence type="ECO:0000256" key="1">
    <source>
        <dbReference type="ARBA" id="ARBA00004903"/>
    </source>
</evidence>
<evidence type="ECO:0000256" key="5">
    <source>
        <dbReference type="ARBA" id="ARBA00022857"/>
    </source>
</evidence>
<proteinExistence type="inferred from homology"/>
<keyword evidence="4" id="KW-0554">One-carbon metabolism</keyword>